<dbReference type="InterPro" id="IPR011250">
    <property type="entry name" value="OMP/PagP_B-barrel"/>
</dbReference>
<evidence type="ECO:0000256" key="1">
    <source>
        <dbReference type="SAM" id="Phobius"/>
    </source>
</evidence>
<dbReference type="RefSeq" id="WP_241273901.1">
    <property type="nucleotide sequence ID" value="NZ_JAKZGS010000003.1"/>
</dbReference>
<comment type="caution">
    <text evidence="3">The sequence shown here is derived from an EMBL/GenBank/DDBJ whole genome shotgun (WGS) entry which is preliminary data.</text>
</comment>
<keyword evidence="1" id="KW-0812">Transmembrane</keyword>
<sequence>MKKVNFYLYSFLIVICLFSLNGFQEAKAQQYEIGGGLGVAAYSGDLVRRLDKGRVGLQGTLFGRRNFDNVWSLRAGLSYGRISAADSINPIDPVAEFRNAYFKGNIFEASAVMEYHFLDYLHPQSEHRFSPYGFFGLGFTLFSGKGAFNFDGNDDRGRYSLGTPVIPFGIGVKYKLTNNWTLATEMGFRATFTDFLDRIDSKPRFSLPVDPDGNPQPIPANNYDAIYFGNYSDKDWYYFLGVTLSYSINSYKCYAY</sequence>
<dbReference type="Pfam" id="PF19573">
    <property type="entry name" value="DUF6089"/>
    <property type="match status" value="1"/>
</dbReference>
<dbReference type="SUPFAM" id="SSF56925">
    <property type="entry name" value="OMPA-like"/>
    <property type="match status" value="1"/>
</dbReference>
<evidence type="ECO:0000259" key="2">
    <source>
        <dbReference type="Pfam" id="PF19573"/>
    </source>
</evidence>
<keyword evidence="1" id="KW-0472">Membrane</keyword>
<protein>
    <submittedName>
        <fullName evidence="3">Porin family protein</fullName>
    </submittedName>
</protein>
<dbReference type="Gene3D" id="2.40.160.20">
    <property type="match status" value="1"/>
</dbReference>
<dbReference type="Proteomes" id="UP001165488">
    <property type="component" value="Unassembled WGS sequence"/>
</dbReference>
<evidence type="ECO:0000313" key="3">
    <source>
        <dbReference type="EMBL" id="MCH7397387.1"/>
    </source>
</evidence>
<feature type="transmembrane region" description="Helical" evidence="1">
    <location>
        <begin position="6"/>
        <end position="23"/>
    </location>
</feature>
<proteinExistence type="predicted"/>
<reference evidence="3" key="1">
    <citation type="submission" date="2022-03" db="EMBL/GenBank/DDBJ databases">
        <title>De novo assembled genomes of Belliella spp. (Cyclobacteriaceae) strains.</title>
        <authorList>
            <person name="Szabo A."/>
            <person name="Korponai K."/>
            <person name="Felfoldi T."/>
        </authorList>
    </citation>
    <scope>NUCLEOTIDE SEQUENCE</scope>
    <source>
        <strain evidence="3">DSM 107340</strain>
    </source>
</reference>
<name>A0ABS9UL90_9BACT</name>
<dbReference type="EMBL" id="JAKZGS010000003">
    <property type="protein sequence ID" value="MCH7397387.1"/>
    <property type="molecule type" value="Genomic_DNA"/>
</dbReference>
<evidence type="ECO:0000313" key="4">
    <source>
        <dbReference type="Proteomes" id="UP001165488"/>
    </source>
</evidence>
<keyword evidence="4" id="KW-1185">Reference proteome</keyword>
<dbReference type="InterPro" id="IPR045743">
    <property type="entry name" value="DUF6089"/>
</dbReference>
<accession>A0ABS9UL90</accession>
<feature type="domain" description="DUF6089" evidence="2">
    <location>
        <begin position="14"/>
        <end position="255"/>
    </location>
</feature>
<organism evidence="3 4">
    <name type="scientific">Belliella calami</name>
    <dbReference type="NCBI Taxonomy" id="2923436"/>
    <lineage>
        <taxon>Bacteria</taxon>
        <taxon>Pseudomonadati</taxon>
        <taxon>Bacteroidota</taxon>
        <taxon>Cytophagia</taxon>
        <taxon>Cytophagales</taxon>
        <taxon>Cyclobacteriaceae</taxon>
        <taxon>Belliella</taxon>
    </lineage>
</organism>
<keyword evidence="1" id="KW-1133">Transmembrane helix</keyword>
<gene>
    <name evidence="3" type="ORF">MM236_05280</name>
</gene>